<dbReference type="Proteomes" id="UP000320762">
    <property type="component" value="Unassembled WGS sequence"/>
</dbReference>
<proteinExistence type="predicted"/>
<dbReference type="AlphaFoldDB" id="A0A550CL64"/>
<keyword evidence="2" id="KW-1185">Reference proteome</keyword>
<accession>A0A550CL64</accession>
<protein>
    <submittedName>
        <fullName evidence="1">Uncharacterized protein</fullName>
    </submittedName>
</protein>
<comment type="caution">
    <text evidence="1">The sequence shown here is derived from an EMBL/GenBank/DDBJ whole genome shotgun (WGS) entry which is preliminary data.</text>
</comment>
<name>A0A550CL64_9AGAR</name>
<evidence type="ECO:0000313" key="2">
    <source>
        <dbReference type="Proteomes" id="UP000320762"/>
    </source>
</evidence>
<gene>
    <name evidence="1" type="ORF">BD626DRAFT_489063</name>
</gene>
<evidence type="ECO:0000313" key="1">
    <source>
        <dbReference type="EMBL" id="TRM65533.1"/>
    </source>
</evidence>
<organism evidence="1 2">
    <name type="scientific">Schizophyllum amplum</name>
    <dbReference type="NCBI Taxonomy" id="97359"/>
    <lineage>
        <taxon>Eukaryota</taxon>
        <taxon>Fungi</taxon>
        <taxon>Dikarya</taxon>
        <taxon>Basidiomycota</taxon>
        <taxon>Agaricomycotina</taxon>
        <taxon>Agaricomycetes</taxon>
        <taxon>Agaricomycetidae</taxon>
        <taxon>Agaricales</taxon>
        <taxon>Schizophyllaceae</taxon>
        <taxon>Schizophyllum</taxon>
    </lineage>
</organism>
<dbReference type="EMBL" id="VDMD01000005">
    <property type="protein sequence ID" value="TRM65533.1"/>
    <property type="molecule type" value="Genomic_DNA"/>
</dbReference>
<sequence>MLSFACVLCKRMSSGLQLLNFSAHVARRPQRNHRRAVLDGSRARSSRAPGFFSPHSPRLGLARALSQPSCALSLNLTPYRLNCCTSTSPSYCLLHTGLPQACASCLRPKHTHSPSLPPWSRDFVQRAAQTLSVVARIPVLCGDDEVRSTRGRRWNATQGRRCEPHALERGAVMPA</sequence>
<reference evidence="1 2" key="1">
    <citation type="journal article" date="2019" name="New Phytol.">
        <title>Comparative genomics reveals unique wood-decay strategies and fruiting body development in the Schizophyllaceae.</title>
        <authorList>
            <person name="Almasi E."/>
            <person name="Sahu N."/>
            <person name="Krizsan K."/>
            <person name="Balint B."/>
            <person name="Kovacs G.M."/>
            <person name="Kiss B."/>
            <person name="Cseklye J."/>
            <person name="Drula E."/>
            <person name="Henrissat B."/>
            <person name="Nagy I."/>
            <person name="Chovatia M."/>
            <person name="Adam C."/>
            <person name="LaButti K."/>
            <person name="Lipzen A."/>
            <person name="Riley R."/>
            <person name="Grigoriev I.V."/>
            <person name="Nagy L.G."/>
        </authorList>
    </citation>
    <scope>NUCLEOTIDE SEQUENCE [LARGE SCALE GENOMIC DNA]</scope>
    <source>
        <strain evidence="1 2">NL-1724</strain>
    </source>
</reference>